<feature type="compositionally biased region" description="Basic and acidic residues" evidence="6">
    <location>
        <begin position="189"/>
        <end position="232"/>
    </location>
</feature>
<dbReference type="OrthoDB" id="5988302at2759"/>
<evidence type="ECO:0000256" key="6">
    <source>
        <dbReference type="SAM" id="MobiDB-lite"/>
    </source>
</evidence>
<dbReference type="STRING" id="50429.A0A2B4SJ54"/>
<feature type="transmembrane region" description="Helical" evidence="7">
    <location>
        <begin position="378"/>
        <end position="397"/>
    </location>
</feature>
<dbReference type="InterPro" id="IPR009637">
    <property type="entry name" value="GPR107/GPR108-like"/>
</dbReference>
<evidence type="ECO:0000313" key="10">
    <source>
        <dbReference type="Proteomes" id="UP000225706"/>
    </source>
</evidence>
<evidence type="ECO:0000256" key="3">
    <source>
        <dbReference type="ARBA" id="ARBA00022729"/>
    </source>
</evidence>
<feature type="compositionally biased region" description="Basic and acidic residues" evidence="6">
    <location>
        <begin position="267"/>
        <end position="294"/>
    </location>
</feature>
<keyword evidence="4 7" id="KW-1133">Transmembrane helix</keyword>
<evidence type="ECO:0000256" key="1">
    <source>
        <dbReference type="ARBA" id="ARBA00004141"/>
    </source>
</evidence>
<dbReference type="GO" id="GO:0005794">
    <property type="term" value="C:Golgi apparatus"/>
    <property type="evidence" value="ECO:0007669"/>
    <property type="project" value="TreeGrafter"/>
</dbReference>
<feature type="transmembrane region" description="Helical" evidence="7">
    <location>
        <begin position="568"/>
        <end position="585"/>
    </location>
</feature>
<protein>
    <submittedName>
        <fullName evidence="9">Transmembrane protein 87A</fullName>
    </submittedName>
</protein>
<feature type="transmembrane region" description="Helical" evidence="7">
    <location>
        <begin position="527"/>
        <end position="544"/>
    </location>
</feature>
<evidence type="ECO:0000256" key="5">
    <source>
        <dbReference type="ARBA" id="ARBA00023136"/>
    </source>
</evidence>
<keyword evidence="5 7" id="KW-0472">Membrane</keyword>
<dbReference type="GO" id="GO:0005829">
    <property type="term" value="C:cytosol"/>
    <property type="evidence" value="ECO:0007669"/>
    <property type="project" value="GOC"/>
</dbReference>
<dbReference type="InterPro" id="IPR053937">
    <property type="entry name" value="GOST_TM"/>
</dbReference>
<comment type="caution">
    <text evidence="9">The sequence shown here is derived from an EMBL/GenBank/DDBJ whole genome shotgun (WGS) entry which is preliminary data.</text>
</comment>
<feature type="compositionally biased region" description="Basic and acidic residues" evidence="6">
    <location>
        <begin position="241"/>
        <end position="252"/>
    </location>
</feature>
<feature type="transmembrane region" description="Helical" evidence="7">
    <location>
        <begin position="426"/>
        <end position="442"/>
    </location>
</feature>
<dbReference type="Proteomes" id="UP000225706">
    <property type="component" value="Unassembled WGS sequence"/>
</dbReference>
<evidence type="ECO:0000256" key="4">
    <source>
        <dbReference type="ARBA" id="ARBA00022989"/>
    </source>
</evidence>
<feature type="region of interest" description="Disordered" evidence="6">
    <location>
        <begin position="177"/>
        <end position="294"/>
    </location>
</feature>
<proteinExistence type="predicted"/>
<dbReference type="AlphaFoldDB" id="A0A2B4SJ54"/>
<dbReference type="Pfam" id="PF06814">
    <property type="entry name" value="GOST_TM"/>
    <property type="match status" value="1"/>
</dbReference>
<dbReference type="GO" id="GO:0016020">
    <property type="term" value="C:membrane"/>
    <property type="evidence" value="ECO:0007669"/>
    <property type="project" value="UniProtKB-SubCell"/>
</dbReference>
<dbReference type="PANTHER" id="PTHR21229:SF1">
    <property type="entry name" value="GH17801P"/>
    <property type="match status" value="1"/>
</dbReference>
<accession>A0A2B4SJ54</accession>
<keyword evidence="3" id="KW-0732">Signal</keyword>
<evidence type="ECO:0000256" key="2">
    <source>
        <dbReference type="ARBA" id="ARBA00022692"/>
    </source>
</evidence>
<feature type="transmembrane region" description="Helical" evidence="7">
    <location>
        <begin position="485"/>
        <end position="506"/>
    </location>
</feature>
<feature type="transmembrane region" description="Helical" evidence="7">
    <location>
        <begin position="347"/>
        <end position="366"/>
    </location>
</feature>
<evidence type="ECO:0000259" key="8">
    <source>
        <dbReference type="Pfam" id="PF06814"/>
    </source>
</evidence>
<name>A0A2B4SJ54_STYPI</name>
<gene>
    <name evidence="9" type="primary">tmem87a</name>
    <name evidence="9" type="ORF">AWC38_SpisGene6338</name>
</gene>
<comment type="subcellular location">
    <subcellularLocation>
        <location evidence="1">Membrane</location>
        <topology evidence="1">Multi-pass membrane protein</topology>
    </subcellularLocation>
</comment>
<dbReference type="PANTHER" id="PTHR21229">
    <property type="entry name" value="LUNG SEVEN TRANSMEMBRANE RECEPTOR"/>
    <property type="match status" value="1"/>
</dbReference>
<keyword evidence="10" id="KW-1185">Reference proteome</keyword>
<feature type="transmembrane region" description="Helical" evidence="7">
    <location>
        <begin position="454"/>
        <end position="473"/>
    </location>
</feature>
<dbReference type="EMBL" id="LSMT01000074">
    <property type="protein sequence ID" value="PFX28910.1"/>
    <property type="molecule type" value="Genomic_DNA"/>
</dbReference>
<evidence type="ECO:0000313" key="9">
    <source>
        <dbReference type="EMBL" id="PFX28910.1"/>
    </source>
</evidence>
<dbReference type="GO" id="GO:0042147">
    <property type="term" value="P:retrograde transport, endosome to Golgi"/>
    <property type="evidence" value="ECO:0007669"/>
    <property type="project" value="TreeGrafter"/>
</dbReference>
<keyword evidence="2 7" id="KW-0812">Transmembrane</keyword>
<reference evidence="10" key="1">
    <citation type="journal article" date="2017" name="bioRxiv">
        <title>Comparative analysis of the genomes of Stylophora pistillata and Acropora digitifera provides evidence for extensive differences between species of corals.</title>
        <authorList>
            <person name="Voolstra C.R."/>
            <person name="Li Y."/>
            <person name="Liew Y.J."/>
            <person name="Baumgarten S."/>
            <person name="Zoccola D."/>
            <person name="Flot J.-F."/>
            <person name="Tambutte S."/>
            <person name="Allemand D."/>
            <person name="Aranda M."/>
        </authorList>
    </citation>
    <scope>NUCLEOTIDE SEQUENCE [LARGE SCALE GENOMIC DNA]</scope>
</reference>
<sequence>MNSLVRHLGRQYKYLLPTPDNPIASSCERHHLTLLMRRTEKQLFEENMAATKRYFGIFLELFFLLSVCCLPEPGKKVLKFNKEHPHGGFPKTMNKGYTIAMKGQCSGYNGTIHIKWRLAVSQCAEWFSSLKDNSDKSDVNQVSSVFSPSLANHSLNWEGDMDCKTVLHFPDITNKVKELITSRPPPTESNKEEKKTENEDEKKTNVKQRQKTENQEGKNTDAKGKETKKPKGEGQTNPEAKPPREPNSDQKGKQNAQNTLTRRKREAVKPGSDKETKVTEKSPKTTEKTKMKTKDKVANQICKTKHDGVFILAIEATAKGENNFDLHLDVDMKGKNGYLSASDWPLYPFYGTMSLLYVFYGLVWLIVSACQWRDLLRIQFWIGGVIALGMLEKAVFFSEYNNININGITNPGLTVFAELVSCVKRTLARILVIIVSMGFGIVKPRLGSTLHRVLGVGALYFILATIEGCFRALRPKSDPGRQQLIASIPLAVLDASICWWIFMSLVQTTRTLRIRRNLVKLSLYRHFTNTLIFAVLASVAYMIWSIKTHRFSKDGCITDWSELWLDEAFWHFLFSIVLLVIMVLWRPTANNQRYAFTPIVDFGDEEDEDENMTLSDAFDGMKMRNVKNTPEVIINGDSKRKHKPEDDLKWVEENIPSSAADAVLPSVLDSDEELMTTKFEMSKME</sequence>
<organism evidence="9 10">
    <name type="scientific">Stylophora pistillata</name>
    <name type="common">Smooth cauliflower coral</name>
    <dbReference type="NCBI Taxonomy" id="50429"/>
    <lineage>
        <taxon>Eukaryota</taxon>
        <taxon>Metazoa</taxon>
        <taxon>Cnidaria</taxon>
        <taxon>Anthozoa</taxon>
        <taxon>Hexacorallia</taxon>
        <taxon>Scleractinia</taxon>
        <taxon>Astrocoeniina</taxon>
        <taxon>Pocilloporidae</taxon>
        <taxon>Stylophora</taxon>
    </lineage>
</organism>
<feature type="domain" description="GOST seven transmembrane" evidence="8">
    <location>
        <begin position="345"/>
        <end position="592"/>
    </location>
</feature>
<evidence type="ECO:0000256" key="7">
    <source>
        <dbReference type="SAM" id="Phobius"/>
    </source>
</evidence>